<dbReference type="PANTHER" id="PTHR34406">
    <property type="entry name" value="PROTEIN YCEI"/>
    <property type="match status" value="1"/>
</dbReference>
<dbReference type="SUPFAM" id="SSF101874">
    <property type="entry name" value="YceI-like"/>
    <property type="match status" value="1"/>
</dbReference>
<comment type="caution">
    <text evidence="3">The sequence shown here is derived from an EMBL/GenBank/DDBJ whole genome shotgun (WGS) entry which is preliminary data.</text>
</comment>
<sequence>MKLSVAPALALALGLAAPALAQTAPTRDAAQIQAGTYAVDAGHTQVGFAVTHFGFSHYYGSFSEVSGTLELQPQKPEASSLKVSIPVGSVMTTSAKLTGELKDDKWLNAGKHPAATFVSTKIVPEGDGKAKVTGDFTLNGVTKPVTLDVTLVGAGANPLNKRYTVGFDAKGTIKRSDFGVKTYVPMIGDDVQLTIAGAFERKE</sequence>
<organism evidence="3 4">
    <name type="scientific">Methylobacterium oryzihabitans</name>
    <dbReference type="NCBI Taxonomy" id="2499852"/>
    <lineage>
        <taxon>Bacteria</taxon>
        <taxon>Pseudomonadati</taxon>
        <taxon>Pseudomonadota</taxon>
        <taxon>Alphaproteobacteria</taxon>
        <taxon>Hyphomicrobiales</taxon>
        <taxon>Methylobacteriaceae</taxon>
        <taxon>Methylobacterium</taxon>
    </lineage>
</organism>
<proteinExistence type="predicted"/>
<protein>
    <submittedName>
        <fullName evidence="3">Polyisoprenoid-binding protein</fullName>
    </submittedName>
</protein>
<dbReference type="OrthoDB" id="9811006at2"/>
<feature type="signal peptide" evidence="1">
    <location>
        <begin position="1"/>
        <end position="21"/>
    </location>
</feature>
<evidence type="ECO:0000259" key="2">
    <source>
        <dbReference type="SMART" id="SM00867"/>
    </source>
</evidence>
<dbReference type="AlphaFoldDB" id="A0A3S2YXN5"/>
<dbReference type="Gene3D" id="2.40.128.110">
    <property type="entry name" value="Lipid/polyisoprenoid-binding, YceI-like"/>
    <property type="match status" value="1"/>
</dbReference>
<dbReference type="InterPro" id="IPR007372">
    <property type="entry name" value="Lipid/polyisoprenoid-bd_YceI"/>
</dbReference>
<feature type="chain" id="PRO_5018655963" evidence="1">
    <location>
        <begin position="22"/>
        <end position="203"/>
    </location>
</feature>
<gene>
    <name evidence="3" type="ORF">EOE48_01115</name>
</gene>
<dbReference type="PANTHER" id="PTHR34406:SF1">
    <property type="entry name" value="PROTEIN YCEI"/>
    <property type="match status" value="1"/>
</dbReference>
<keyword evidence="1" id="KW-0732">Signal</keyword>
<feature type="domain" description="Lipid/polyisoprenoid-binding YceI-like" evidence="2">
    <location>
        <begin position="36"/>
        <end position="200"/>
    </location>
</feature>
<dbReference type="EMBL" id="SACP01000001">
    <property type="protein sequence ID" value="RVU21680.1"/>
    <property type="molecule type" value="Genomic_DNA"/>
</dbReference>
<name>A0A3S2YXN5_9HYPH</name>
<dbReference type="Proteomes" id="UP000286997">
    <property type="component" value="Unassembled WGS sequence"/>
</dbReference>
<dbReference type="InterPro" id="IPR036761">
    <property type="entry name" value="TTHA0802/YceI-like_sf"/>
</dbReference>
<dbReference type="RefSeq" id="WP_127726922.1">
    <property type="nucleotide sequence ID" value="NZ_SACP01000001.1"/>
</dbReference>
<reference evidence="3 4" key="1">
    <citation type="submission" date="2019-01" db="EMBL/GenBank/DDBJ databases">
        <authorList>
            <person name="Chen W.-M."/>
        </authorList>
    </citation>
    <scope>NUCLEOTIDE SEQUENCE [LARGE SCALE GENOMIC DNA]</scope>
    <source>
        <strain evidence="3 4">TER-1</strain>
    </source>
</reference>
<evidence type="ECO:0000313" key="4">
    <source>
        <dbReference type="Proteomes" id="UP000286997"/>
    </source>
</evidence>
<dbReference type="SMART" id="SM00867">
    <property type="entry name" value="YceI"/>
    <property type="match status" value="1"/>
</dbReference>
<evidence type="ECO:0000313" key="3">
    <source>
        <dbReference type="EMBL" id="RVU21680.1"/>
    </source>
</evidence>
<keyword evidence="4" id="KW-1185">Reference proteome</keyword>
<evidence type="ECO:0000256" key="1">
    <source>
        <dbReference type="SAM" id="SignalP"/>
    </source>
</evidence>
<accession>A0A3S2YXN5</accession>
<dbReference type="Pfam" id="PF04264">
    <property type="entry name" value="YceI"/>
    <property type="match status" value="1"/>
</dbReference>